<sequence length="106" mass="12116">MYQFLIIDDYGFICKLARHMYGLVFARALYNIKMSIGIHQGPSELSCLASFNIYLENGPPVPLLNGSGLYITDIDHQDIFNIIIFMKRCEIPKAHKLQAFQVGLYD</sequence>
<evidence type="ECO:0000313" key="1">
    <source>
        <dbReference type="EMBL" id="KAI6650784.1"/>
    </source>
</evidence>
<dbReference type="EMBL" id="JAKMXF010000310">
    <property type="protein sequence ID" value="KAI6650784.1"/>
    <property type="molecule type" value="Genomic_DNA"/>
</dbReference>
<dbReference type="Proteomes" id="UP001165289">
    <property type="component" value="Unassembled WGS sequence"/>
</dbReference>
<name>A0AAV7JQN6_9METZ</name>
<comment type="caution">
    <text evidence="1">The sequence shown here is derived from an EMBL/GenBank/DDBJ whole genome shotgun (WGS) entry which is preliminary data.</text>
</comment>
<reference evidence="1 2" key="1">
    <citation type="journal article" date="2023" name="BMC Biol.">
        <title>The compact genome of the sponge Oopsacas minuta (Hexactinellida) is lacking key metazoan core genes.</title>
        <authorList>
            <person name="Santini S."/>
            <person name="Schenkelaars Q."/>
            <person name="Jourda C."/>
            <person name="Duchesne M."/>
            <person name="Belahbib H."/>
            <person name="Rocher C."/>
            <person name="Selva M."/>
            <person name="Riesgo A."/>
            <person name="Vervoort M."/>
            <person name="Leys S.P."/>
            <person name="Kodjabachian L."/>
            <person name="Le Bivic A."/>
            <person name="Borchiellini C."/>
            <person name="Claverie J.M."/>
            <person name="Renard E."/>
        </authorList>
    </citation>
    <scope>NUCLEOTIDE SEQUENCE [LARGE SCALE GENOMIC DNA]</scope>
    <source>
        <strain evidence="1">SPO-2</strain>
    </source>
</reference>
<protein>
    <submittedName>
        <fullName evidence="1">Uncharacterized protein</fullName>
    </submittedName>
</protein>
<gene>
    <name evidence="1" type="ORF">LOD99_7835</name>
</gene>
<accession>A0AAV7JQN6</accession>
<keyword evidence="2" id="KW-1185">Reference proteome</keyword>
<proteinExistence type="predicted"/>
<organism evidence="1 2">
    <name type="scientific">Oopsacas minuta</name>
    <dbReference type="NCBI Taxonomy" id="111878"/>
    <lineage>
        <taxon>Eukaryota</taxon>
        <taxon>Metazoa</taxon>
        <taxon>Porifera</taxon>
        <taxon>Hexactinellida</taxon>
        <taxon>Hexasterophora</taxon>
        <taxon>Lyssacinosida</taxon>
        <taxon>Leucopsacidae</taxon>
        <taxon>Oopsacas</taxon>
    </lineage>
</organism>
<evidence type="ECO:0000313" key="2">
    <source>
        <dbReference type="Proteomes" id="UP001165289"/>
    </source>
</evidence>
<dbReference type="AlphaFoldDB" id="A0AAV7JQN6"/>